<name>A0A9N9RJ26_9DIPT</name>
<evidence type="ECO:0000256" key="1">
    <source>
        <dbReference type="SAM" id="SignalP"/>
    </source>
</evidence>
<evidence type="ECO:0000313" key="2">
    <source>
        <dbReference type="EMBL" id="CAG9797356.1"/>
    </source>
</evidence>
<feature type="signal peptide" evidence="1">
    <location>
        <begin position="1"/>
        <end position="18"/>
    </location>
</feature>
<reference evidence="2" key="1">
    <citation type="submission" date="2022-01" db="EMBL/GenBank/DDBJ databases">
        <authorList>
            <person name="King R."/>
        </authorList>
    </citation>
    <scope>NUCLEOTIDE SEQUENCE</scope>
</reference>
<proteinExistence type="predicted"/>
<evidence type="ECO:0008006" key="4">
    <source>
        <dbReference type="Google" id="ProtNLM"/>
    </source>
</evidence>
<organism evidence="2 3">
    <name type="scientific">Chironomus riparius</name>
    <dbReference type="NCBI Taxonomy" id="315576"/>
    <lineage>
        <taxon>Eukaryota</taxon>
        <taxon>Metazoa</taxon>
        <taxon>Ecdysozoa</taxon>
        <taxon>Arthropoda</taxon>
        <taxon>Hexapoda</taxon>
        <taxon>Insecta</taxon>
        <taxon>Pterygota</taxon>
        <taxon>Neoptera</taxon>
        <taxon>Endopterygota</taxon>
        <taxon>Diptera</taxon>
        <taxon>Nematocera</taxon>
        <taxon>Chironomoidea</taxon>
        <taxon>Chironomidae</taxon>
        <taxon>Chironominae</taxon>
        <taxon>Chironomus</taxon>
    </lineage>
</organism>
<accession>A0A9N9RJ26</accession>
<feature type="chain" id="PRO_5040477202" description="MD-2-related lipid-recognition domain-containing protein" evidence="1">
    <location>
        <begin position="19"/>
        <end position="175"/>
    </location>
</feature>
<reference evidence="2" key="2">
    <citation type="submission" date="2022-10" db="EMBL/GenBank/DDBJ databases">
        <authorList>
            <consortium name="ENA_rothamsted_submissions"/>
            <consortium name="culmorum"/>
            <person name="King R."/>
        </authorList>
    </citation>
    <scope>NUCLEOTIDE SEQUENCE</scope>
</reference>
<keyword evidence="1" id="KW-0732">Signal</keyword>
<protein>
    <recommendedName>
        <fullName evidence="4">MD-2-related lipid-recognition domain-containing protein</fullName>
    </recommendedName>
</protein>
<sequence>MKQLIAFLLVSCFGETFAELNYKIIKIERCTGDNIRIKMDKCELMDGNYMNIRFNYILPVDYSLFKMTIYKRDSNNEFRELFKNLPAINWCKLMDGTSKFSANFMAKITLILVKSKFPELAQRCPHGPMIIDRANFTVESKLISMFPNGFYRITLTMKYRKGEIMFDFSMLMELV</sequence>
<keyword evidence="3" id="KW-1185">Reference proteome</keyword>
<dbReference type="EMBL" id="OU895877">
    <property type="protein sequence ID" value="CAG9797356.1"/>
    <property type="molecule type" value="Genomic_DNA"/>
</dbReference>
<gene>
    <name evidence="2" type="ORF">CHIRRI_LOCUS355</name>
</gene>
<dbReference type="Proteomes" id="UP001153620">
    <property type="component" value="Chromosome 1"/>
</dbReference>
<dbReference type="AlphaFoldDB" id="A0A9N9RJ26"/>
<evidence type="ECO:0000313" key="3">
    <source>
        <dbReference type="Proteomes" id="UP001153620"/>
    </source>
</evidence>